<dbReference type="Gene3D" id="3.30.50.10">
    <property type="entry name" value="Erythroid Transcription Factor GATA-1, subunit A"/>
    <property type="match status" value="1"/>
</dbReference>
<evidence type="ECO:0000256" key="2">
    <source>
        <dbReference type="ARBA" id="ARBA00022771"/>
    </source>
</evidence>
<evidence type="ECO:0000313" key="11">
    <source>
        <dbReference type="EnsemblMetazoa" id="PPA47004.1"/>
    </source>
</evidence>
<feature type="transmembrane region" description="Helical" evidence="9">
    <location>
        <begin position="159"/>
        <end position="184"/>
    </location>
</feature>
<evidence type="ECO:0000259" key="10">
    <source>
        <dbReference type="PROSITE" id="PS51030"/>
    </source>
</evidence>
<dbReference type="PANTHER" id="PTHR46011:SF6">
    <property type="entry name" value="HIGH ZINC ACTIVATED NUCLEAR RECEPTOR PROTEIN"/>
    <property type="match status" value="1"/>
</dbReference>
<dbReference type="SUPFAM" id="SSF57716">
    <property type="entry name" value="Glucocorticoid receptor-like (DNA-binding domain)"/>
    <property type="match status" value="1"/>
</dbReference>
<evidence type="ECO:0000256" key="3">
    <source>
        <dbReference type="ARBA" id="ARBA00022833"/>
    </source>
</evidence>
<sequence length="346" mass="39711">MPVKCLVCGKPTSVTHMGMDACRACTVFYRRNRAKRLLCVKGYKGCMNDPKHTFACRKCRLERFKAILKAGNDEDKTIALSMFRRIAELNLRGIDVDIAEPYDEKLEIIPSTYQLMNEGKKIQIAGLFKYIPTMFPEFRVLPNADKWLLIRNYYRSFHYYLLCCIFSGCSFAITTVVSTAWTLLCECSAKESFFFGSYTTVVSKESIWNFFVDCPDPTNADAATKTMFGTFHNIVDPMRNQIRQVDPSEDEFMALMGLAFWSFENIDPSEELLALAERYRASIISELSSLYRSSMGKQRGTSRIGVLLCSLQEFKRAEMILQADYDVFHMLGTFDDDTVTYRLGIR</sequence>
<feature type="domain" description="Nuclear receptor" evidence="10">
    <location>
        <begin position="2"/>
        <end position="79"/>
    </location>
</feature>
<reference evidence="12" key="1">
    <citation type="journal article" date="2008" name="Nat. Genet.">
        <title>The Pristionchus pacificus genome provides a unique perspective on nematode lifestyle and parasitism.</title>
        <authorList>
            <person name="Dieterich C."/>
            <person name="Clifton S.W."/>
            <person name="Schuster L.N."/>
            <person name="Chinwalla A."/>
            <person name="Delehaunty K."/>
            <person name="Dinkelacker I."/>
            <person name="Fulton L."/>
            <person name="Fulton R."/>
            <person name="Godfrey J."/>
            <person name="Minx P."/>
            <person name="Mitreva M."/>
            <person name="Roeseler W."/>
            <person name="Tian H."/>
            <person name="Witte H."/>
            <person name="Yang S.P."/>
            <person name="Wilson R.K."/>
            <person name="Sommer R.J."/>
        </authorList>
    </citation>
    <scope>NUCLEOTIDE SEQUENCE [LARGE SCALE GENOMIC DNA]</scope>
    <source>
        <strain evidence="12">PS312</strain>
    </source>
</reference>
<name>A0A8R1V6B4_PRIPA</name>
<keyword evidence="9" id="KW-0472">Membrane</keyword>
<dbReference type="GO" id="GO:0043565">
    <property type="term" value="F:sequence-specific DNA binding"/>
    <property type="evidence" value="ECO:0007669"/>
    <property type="project" value="InterPro"/>
</dbReference>
<dbReference type="Gene3D" id="1.10.565.10">
    <property type="entry name" value="Retinoid X Receptor"/>
    <property type="match status" value="1"/>
</dbReference>
<keyword evidence="9" id="KW-1133">Transmembrane helix</keyword>
<keyword evidence="7" id="KW-0675">Receptor</keyword>
<dbReference type="GO" id="GO:0005634">
    <property type="term" value="C:nucleus"/>
    <property type="evidence" value="ECO:0000318"/>
    <property type="project" value="GO_Central"/>
</dbReference>
<dbReference type="SUPFAM" id="SSF48508">
    <property type="entry name" value="Nuclear receptor ligand-binding domain"/>
    <property type="match status" value="1"/>
</dbReference>
<dbReference type="PANTHER" id="PTHR46011">
    <property type="entry name" value="NUCLEAR HORMONE RECEPTOR FAMILY MEMBER NHR-86-RELATED"/>
    <property type="match status" value="1"/>
</dbReference>
<dbReference type="Pfam" id="PF00104">
    <property type="entry name" value="Hormone_recep"/>
    <property type="match status" value="1"/>
</dbReference>
<keyword evidence="5" id="KW-0238">DNA-binding</keyword>
<evidence type="ECO:0000256" key="9">
    <source>
        <dbReference type="SAM" id="Phobius"/>
    </source>
</evidence>
<dbReference type="PROSITE" id="PS51030">
    <property type="entry name" value="NUCLEAR_REC_DBD_2"/>
    <property type="match status" value="1"/>
</dbReference>
<accession>A0A8R1V6B4</accession>
<reference evidence="11" key="2">
    <citation type="submission" date="2022-06" db="UniProtKB">
        <authorList>
            <consortium name="EnsemblMetazoa"/>
        </authorList>
    </citation>
    <scope>IDENTIFICATION</scope>
    <source>
        <strain evidence="11">PS312</strain>
    </source>
</reference>
<dbReference type="InterPro" id="IPR013088">
    <property type="entry name" value="Znf_NHR/GATA"/>
</dbReference>
<keyword evidence="6" id="KW-0804">Transcription</keyword>
<dbReference type="SMART" id="SM00399">
    <property type="entry name" value="ZnF_C4"/>
    <property type="match status" value="1"/>
</dbReference>
<dbReference type="SMART" id="SM00430">
    <property type="entry name" value="HOLI"/>
    <property type="match status" value="1"/>
</dbReference>
<evidence type="ECO:0000256" key="1">
    <source>
        <dbReference type="ARBA" id="ARBA00022723"/>
    </source>
</evidence>
<evidence type="ECO:0000313" key="12">
    <source>
        <dbReference type="Proteomes" id="UP000005239"/>
    </source>
</evidence>
<dbReference type="InterPro" id="IPR035500">
    <property type="entry name" value="NHR-like_dom_sf"/>
</dbReference>
<evidence type="ECO:0000256" key="5">
    <source>
        <dbReference type="ARBA" id="ARBA00023125"/>
    </source>
</evidence>
<dbReference type="InterPro" id="IPR001628">
    <property type="entry name" value="Znf_hrmn_rcpt"/>
</dbReference>
<organism evidence="11 12">
    <name type="scientific">Pristionchus pacificus</name>
    <name type="common">Parasitic nematode worm</name>
    <dbReference type="NCBI Taxonomy" id="54126"/>
    <lineage>
        <taxon>Eukaryota</taxon>
        <taxon>Metazoa</taxon>
        <taxon>Ecdysozoa</taxon>
        <taxon>Nematoda</taxon>
        <taxon>Chromadorea</taxon>
        <taxon>Rhabditida</taxon>
        <taxon>Rhabditina</taxon>
        <taxon>Diplogasteromorpha</taxon>
        <taxon>Diplogasteroidea</taxon>
        <taxon>Neodiplogasteridae</taxon>
        <taxon>Pristionchus</taxon>
    </lineage>
</organism>
<dbReference type="GO" id="GO:0008270">
    <property type="term" value="F:zinc ion binding"/>
    <property type="evidence" value="ECO:0007669"/>
    <property type="project" value="UniProtKB-KW"/>
</dbReference>
<dbReference type="InterPro" id="IPR000536">
    <property type="entry name" value="Nucl_hrmn_rcpt_lig-bd"/>
</dbReference>
<evidence type="ECO:0000256" key="6">
    <source>
        <dbReference type="ARBA" id="ARBA00023163"/>
    </source>
</evidence>
<evidence type="ECO:0000256" key="7">
    <source>
        <dbReference type="ARBA" id="ARBA00023170"/>
    </source>
</evidence>
<dbReference type="Proteomes" id="UP000005239">
    <property type="component" value="Unassembled WGS sequence"/>
</dbReference>
<keyword evidence="9" id="KW-0812">Transmembrane</keyword>
<keyword evidence="8" id="KW-0539">Nucleus</keyword>
<dbReference type="Pfam" id="PF00105">
    <property type="entry name" value="zf-C4"/>
    <property type="match status" value="1"/>
</dbReference>
<evidence type="ECO:0000256" key="8">
    <source>
        <dbReference type="ARBA" id="ARBA00023242"/>
    </source>
</evidence>
<keyword evidence="3" id="KW-0862">Zinc</keyword>
<evidence type="ECO:0000256" key="4">
    <source>
        <dbReference type="ARBA" id="ARBA00023015"/>
    </source>
</evidence>
<dbReference type="EnsemblMetazoa" id="PPA47004.1">
    <property type="protein sequence ID" value="PPA47004.1"/>
    <property type="gene ID" value="WBGene00304857"/>
</dbReference>
<proteinExistence type="predicted"/>
<dbReference type="AlphaFoldDB" id="A0A8R1V6B4"/>
<keyword evidence="2" id="KW-0863">Zinc-finger</keyword>
<keyword evidence="12" id="KW-1185">Reference proteome</keyword>
<gene>
    <name evidence="11" type="primary">WBGene00304857</name>
</gene>
<protein>
    <recommendedName>
        <fullName evidence="10">Nuclear receptor domain-containing protein</fullName>
    </recommendedName>
</protein>
<keyword evidence="1" id="KW-0479">Metal-binding</keyword>
<dbReference type="GO" id="GO:0003700">
    <property type="term" value="F:DNA-binding transcription factor activity"/>
    <property type="evidence" value="ECO:0000318"/>
    <property type="project" value="GO_Central"/>
</dbReference>
<keyword evidence="4" id="KW-0805">Transcription regulation</keyword>